<gene>
    <name evidence="1" type="ORF">C7441_109207</name>
</gene>
<dbReference type="InterPro" id="IPR027266">
    <property type="entry name" value="TrmE/GcvT-like"/>
</dbReference>
<dbReference type="InterPro" id="IPR007375">
    <property type="entry name" value="SoxG"/>
</dbReference>
<dbReference type="SUPFAM" id="SSF103025">
    <property type="entry name" value="Folate-binding domain"/>
    <property type="match status" value="1"/>
</dbReference>
<dbReference type="Gene3D" id="3.30.70.1520">
    <property type="entry name" value="Heterotetrameric sarcosine oxidase"/>
    <property type="match status" value="1"/>
</dbReference>
<proteinExistence type="predicted"/>
<dbReference type="Pfam" id="PF04268">
    <property type="entry name" value="SoxG"/>
    <property type="match status" value="1"/>
</dbReference>
<comment type="caution">
    <text evidence="1">The sequence shown here is derived from an EMBL/GenBank/DDBJ whole genome shotgun (WGS) entry which is preliminary data.</text>
</comment>
<evidence type="ECO:0000313" key="1">
    <source>
        <dbReference type="EMBL" id="PWJ82438.1"/>
    </source>
</evidence>
<keyword evidence="2" id="KW-1185">Reference proteome</keyword>
<protein>
    <submittedName>
        <fullName evidence="1">N-methylglutamate dehydrogenase subunit D</fullName>
    </submittedName>
</protein>
<dbReference type="Proteomes" id="UP000245396">
    <property type="component" value="Unassembled WGS sequence"/>
</dbReference>
<dbReference type="AlphaFoldDB" id="A0A316C2Y2"/>
<evidence type="ECO:0000313" key="2">
    <source>
        <dbReference type="Proteomes" id="UP000245396"/>
    </source>
</evidence>
<accession>A0A316C2Y2</accession>
<dbReference type="OrthoDB" id="8098081at2"/>
<reference evidence="1 2" key="1">
    <citation type="submission" date="2018-05" db="EMBL/GenBank/DDBJ databases">
        <title>Genomic Encyclopedia of Type Strains, Phase IV (KMG-IV): sequencing the most valuable type-strain genomes for metagenomic binning, comparative biology and taxonomic classification.</title>
        <authorList>
            <person name="Goeker M."/>
        </authorList>
    </citation>
    <scope>NUCLEOTIDE SEQUENCE [LARGE SCALE GENOMIC DNA]</scope>
    <source>
        <strain evidence="1 2">DSM 6986</strain>
    </source>
</reference>
<dbReference type="Gene3D" id="3.30.1360.120">
    <property type="entry name" value="Probable tRNA modification gtpase trme, domain 1"/>
    <property type="match status" value="1"/>
</dbReference>
<sequence>MADFSWERQSPLDKALVAGVHGVDGQTGVTLTEIRSILLVQVMARRGKTAETAKAARKLFGVEPPAAPGAAFGNGATLIWSGPDQFLVFAPYGDGSQFGRITEAFAGIASLSDQSDGRSLLRISGSCATQAMAKFTSLDLHDDVFAVNAAATTSVDHTAVNIWRDADSTEGLPVYNLAVFTSFADSLYRMIADSSLEYGLRAASIEAA</sequence>
<dbReference type="RefSeq" id="WP_109613436.1">
    <property type="nucleotide sequence ID" value="NZ_QGGG01000009.1"/>
</dbReference>
<dbReference type="STRING" id="1192868.GCA_000304395_04595"/>
<dbReference type="EMBL" id="QGGG01000009">
    <property type="protein sequence ID" value="PWJ82438.1"/>
    <property type="molecule type" value="Genomic_DNA"/>
</dbReference>
<name>A0A316C2Y2_PSESE</name>
<organism evidence="1 2">
    <name type="scientific">Pseudaminobacter salicylatoxidans</name>
    <dbReference type="NCBI Taxonomy" id="93369"/>
    <lineage>
        <taxon>Bacteria</taxon>
        <taxon>Pseudomonadati</taxon>
        <taxon>Pseudomonadota</taxon>
        <taxon>Alphaproteobacteria</taxon>
        <taxon>Hyphomicrobiales</taxon>
        <taxon>Phyllobacteriaceae</taxon>
        <taxon>Pseudaminobacter</taxon>
    </lineage>
</organism>